<gene>
    <name evidence="3" type="ORF">M975_2587</name>
</gene>
<feature type="domain" description="Fimbrial-type adhesion" evidence="2">
    <location>
        <begin position="29"/>
        <end position="178"/>
    </location>
</feature>
<name>A0A1B7INK0_9ENTR</name>
<dbReference type="PATRIC" id="fig|1354251.4.peg.2668"/>
<evidence type="ECO:0000313" key="4">
    <source>
        <dbReference type="Proteomes" id="UP000078410"/>
    </source>
</evidence>
<feature type="signal peptide" evidence="1">
    <location>
        <begin position="1"/>
        <end position="24"/>
    </location>
</feature>
<dbReference type="Proteomes" id="UP000078410">
    <property type="component" value="Unassembled WGS sequence"/>
</dbReference>
<dbReference type="InterPro" id="IPR036937">
    <property type="entry name" value="Adhesion_dom_fimbrial_sf"/>
</dbReference>
<dbReference type="OrthoDB" id="6462343at2"/>
<dbReference type="EMBL" id="LXER01000020">
    <property type="protein sequence ID" value="OAT31256.1"/>
    <property type="molecule type" value="Genomic_DNA"/>
</dbReference>
<dbReference type="Gene3D" id="2.60.40.1090">
    <property type="entry name" value="Fimbrial-type adhesion domain"/>
    <property type="match status" value="1"/>
</dbReference>
<dbReference type="SUPFAM" id="SSF49401">
    <property type="entry name" value="Bacterial adhesins"/>
    <property type="match status" value="1"/>
</dbReference>
<dbReference type="InterPro" id="IPR000259">
    <property type="entry name" value="Adhesion_dom_fimbrial"/>
</dbReference>
<dbReference type="PANTHER" id="PTHR33420:SF26">
    <property type="entry name" value="FIMBRIAL SUBUNIT"/>
    <property type="match status" value="1"/>
</dbReference>
<reference evidence="3 4" key="1">
    <citation type="submission" date="2016-04" db="EMBL/GenBank/DDBJ databases">
        <title>ATOL: Assembling a taxonomically balanced genome-scale reconstruction of the evolutionary history of the Enterobacteriaceae.</title>
        <authorList>
            <person name="Plunkett G.III."/>
            <person name="Neeno-Eckwall E.C."/>
            <person name="Glasner J.D."/>
            <person name="Perna N.T."/>
        </authorList>
    </citation>
    <scope>NUCLEOTIDE SEQUENCE [LARGE SCALE GENOMIC DNA]</scope>
    <source>
        <strain evidence="3 4">ATCC 51605</strain>
    </source>
</reference>
<dbReference type="GO" id="GO:0043709">
    <property type="term" value="P:cell adhesion involved in single-species biofilm formation"/>
    <property type="evidence" value="ECO:0007669"/>
    <property type="project" value="TreeGrafter"/>
</dbReference>
<dbReference type="RefSeq" id="WP_064560003.1">
    <property type="nucleotide sequence ID" value="NZ_LXER01000020.1"/>
</dbReference>
<dbReference type="InterPro" id="IPR050263">
    <property type="entry name" value="Bact_Fimbrial_Adh_Pro"/>
</dbReference>
<proteinExistence type="predicted"/>
<evidence type="ECO:0000313" key="3">
    <source>
        <dbReference type="EMBL" id="OAT31256.1"/>
    </source>
</evidence>
<keyword evidence="1" id="KW-0732">Signal</keyword>
<evidence type="ECO:0000256" key="1">
    <source>
        <dbReference type="SAM" id="SignalP"/>
    </source>
</evidence>
<dbReference type="GO" id="GO:0009289">
    <property type="term" value="C:pilus"/>
    <property type="evidence" value="ECO:0007669"/>
    <property type="project" value="InterPro"/>
</dbReference>
<dbReference type="AlphaFoldDB" id="A0A1B7INK0"/>
<protein>
    <submittedName>
        <fullName evidence="3">Minor fimbrial subunit</fullName>
    </submittedName>
</protein>
<comment type="caution">
    <text evidence="3">The sequence shown here is derived from an EMBL/GenBank/DDBJ whole genome shotgun (WGS) entry which is preliminary data.</text>
</comment>
<keyword evidence="4" id="KW-1185">Reference proteome</keyword>
<dbReference type="PANTHER" id="PTHR33420">
    <property type="entry name" value="FIMBRIAL SUBUNIT ELFA-RELATED"/>
    <property type="match status" value="1"/>
</dbReference>
<feature type="chain" id="PRO_5008594350" evidence="1">
    <location>
        <begin position="25"/>
        <end position="179"/>
    </location>
</feature>
<dbReference type="Pfam" id="PF00419">
    <property type="entry name" value="Fimbrial"/>
    <property type="match status" value="1"/>
</dbReference>
<dbReference type="InterPro" id="IPR008966">
    <property type="entry name" value="Adhesion_dom_sf"/>
</dbReference>
<accession>A0A1B7INK0</accession>
<evidence type="ECO:0000259" key="2">
    <source>
        <dbReference type="Pfam" id="PF00419"/>
    </source>
</evidence>
<sequence length="179" mass="18732">MYKNSLSAALLAFALAITSTSSQADSVVDFDGTLVEDPCTLAVGDQGENIVADFGTIIDKYLYTNGRSSQQSFTILLQDCDTSLGKTVSFIFRGVEDSDQPGLLALDATSGATGVAVAITNADGTPLPLNEASELANLNDGDNQISFQAFVQASSTAITNNAITLGEFSATATFEMEYE</sequence>
<organism evidence="3 4">
    <name type="scientific">Buttiauxella brennerae ATCC 51605</name>
    <dbReference type="NCBI Taxonomy" id="1354251"/>
    <lineage>
        <taxon>Bacteria</taxon>
        <taxon>Pseudomonadati</taxon>
        <taxon>Pseudomonadota</taxon>
        <taxon>Gammaproteobacteria</taxon>
        <taxon>Enterobacterales</taxon>
        <taxon>Enterobacteriaceae</taxon>
        <taxon>Buttiauxella</taxon>
    </lineage>
</organism>